<evidence type="ECO:0008006" key="4">
    <source>
        <dbReference type="Google" id="ProtNLM"/>
    </source>
</evidence>
<protein>
    <recommendedName>
        <fullName evidence="4">Glycosyltransferase RgtA/B/C/D-like domain-containing protein</fullName>
    </recommendedName>
</protein>
<feature type="transmembrane region" description="Helical" evidence="1">
    <location>
        <begin position="307"/>
        <end position="325"/>
    </location>
</feature>
<feature type="transmembrane region" description="Helical" evidence="1">
    <location>
        <begin position="242"/>
        <end position="262"/>
    </location>
</feature>
<feature type="transmembrane region" description="Helical" evidence="1">
    <location>
        <begin position="345"/>
        <end position="364"/>
    </location>
</feature>
<organism evidence="2 3">
    <name type="scientific">Candidatus Kaiserbacteria bacterium RIFCSPLOWO2_01_FULL_53_17</name>
    <dbReference type="NCBI Taxonomy" id="1798511"/>
    <lineage>
        <taxon>Bacteria</taxon>
        <taxon>Candidatus Kaiseribacteriota</taxon>
    </lineage>
</organism>
<sequence>MTESRARSLLIFISTLIVGLLIQTTLWSIFPVADNEYWAGDARKLAEGHMPTSADVTYVHPGTTILYPMAALVSFGVEPKEAVRLAMAAFIALCIALAATIAYQLWPAHLWWLALACILIPDVRLLHGTPPSTAAALLTVLFVLLLLYAKKRKNETNWKPLAYAGVCAGALLATRIDTGIFMLLAALPIALYTFKKRAYVLLVASAGAFAVLNPYLWVGPLTYLESIPRQIFSNTQLVGRKIFGMFLLTFPFAILSIGLSIIAARLRLLHPPADDVPISLDLYGWFLGTTALFMALLIPLSYHPVRYFLPFYLVWDILLPVWLFVLAPRALTPRVPWFTPRRCEWLVVTSILVIMMIQILLLAITDVKAIIL</sequence>
<feature type="transmembrane region" description="Helical" evidence="1">
    <location>
        <begin position="161"/>
        <end position="192"/>
    </location>
</feature>
<feature type="transmembrane region" description="Helical" evidence="1">
    <location>
        <begin position="133"/>
        <end position="149"/>
    </location>
</feature>
<dbReference type="AlphaFoldDB" id="A0A1F6EFZ0"/>
<proteinExistence type="predicted"/>
<evidence type="ECO:0000313" key="2">
    <source>
        <dbReference type="EMBL" id="OGG72550.1"/>
    </source>
</evidence>
<evidence type="ECO:0000313" key="3">
    <source>
        <dbReference type="Proteomes" id="UP000177306"/>
    </source>
</evidence>
<accession>A0A1F6EFZ0</accession>
<feature type="transmembrane region" description="Helical" evidence="1">
    <location>
        <begin position="198"/>
        <end position="221"/>
    </location>
</feature>
<name>A0A1F6EFZ0_9BACT</name>
<reference evidence="2 3" key="1">
    <citation type="journal article" date="2016" name="Nat. Commun.">
        <title>Thousands of microbial genomes shed light on interconnected biogeochemical processes in an aquifer system.</title>
        <authorList>
            <person name="Anantharaman K."/>
            <person name="Brown C.T."/>
            <person name="Hug L.A."/>
            <person name="Sharon I."/>
            <person name="Castelle C.J."/>
            <person name="Probst A.J."/>
            <person name="Thomas B.C."/>
            <person name="Singh A."/>
            <person name="Wilkins M.J."/>
            <person name="Karaoz U."/>
            <person name="Brodie E.L."/>
            <person name="Williams K.H."/>
            <person name="Hubbard S.S."/>
            <person name="Banfield J.F."/>
        </authorList>
    </citation>
    <scope>NUCLEOTIDE SEQUENCE [LARGE SCALE GENOMIC DNA]</scope>
</reference>
<dbReference type="EMBL" id="MFLY01000043">
    <property type="protein sequence ID" value="OGG72550.1"/>
    <property type="molecule type" value="Genomic_DNA"/>
</dbReference>
<gene>
    <name evidence="2" type="ORF">A3A38_02260</name>
</gene>
<evidence type="ECO:0000256" key="1">
    <source>
        <dbReference type="SAM" id="Phobius"/>
    </source>
</evidence>
<feature type="transmembrane region" description="Helical" evidence="1">
    <location>
        <begin position="282"/>
        <end position="300"/>
    </location>
</feature>
<comment type="caution">
    <text evidence="2">The sequence shown here is derived from an EMBL/GenBank/DDBJ whole genome shotgun (WGS) entry which is preliminary data.</text>
</comment>
<dbReference type="Proteomes" id="UP000177306">
    <property type="component" value="Unassembled WGS sequence"/>
</dbReference>
<keyword evidence="1" id="KW-0472">Membrane</keyword>
<keyword evidence="1" id="KW-1133">Transmembrane helix</keyword>
<keyword evidence="1" id="KW-0812">Transmembrane</keyword>
<feature type="transmembrane region" description="Helical" evidence="1">
    <location>
        <begin position="82"/>
        <end position="103"/>
    </location>
</feature>
<feature type="transmembrane region" description="Helical" evidence="1">
    <location>
        <begin position="9"/>
        <end position="30"/>
    </location>
</feature>